<protein>
    <recommendedName>
        <fullName evidence="3">beta-N-acetylhexosaminidase</fullName>
        <ecNumber evidence="3">3.2.1.52</ecNumber>
    </recommendedName>
</protein>
<dbReference type="Gene3D" id="3.20.20.300">
    <property type="entry name" value="Glycoside hydrolase, family 3, N-terminal domain"/>
    <property type="match status" value="1"/>
</dbReference>
<dbReference type="PANTHER" id="PTHR30480">
    <property type="entry name" value="BETA-HEXOSAMINIDASE-RELATED"/>
    <property type="match status" value="1"/>
</dbReference>
<gene>
    <name evidence="7" type="ORF">MNBD_ALPHA02-1513</name>
</gene>
<dbReference type="GO" id="GO:0009254">
    <property type="term" value="P:peptidoglycan turnover"/>
    <property type="evidence" value="ECO:0007669"/>
    <property type="project" value="TreeGrafter"/>
</dbReference>
<dbReference type="NCBIfam" id="NF003740">
    <property type="entry name" value="PRK05337.1"/>
    <property type="match status" value="1"/>
</dbReference>
<comment type="catalytic activity">
    <reaction evidence="1">
        <text>Hydrolysis of terminal non-reducing N-acetyl-D-hexosamine residues in N-acetyl-beta-D-hexosaminides.</text>
        <dbReference type="EC" id="3.2.1.52"/>
    </reaction>
</comment>
<accession>A0A3B0RX39</accession>
<evidence type="ECO:0000256" key="3">
    <source>
        <dbReference type="ARBA" id="ARBA00012663"/>
    </source>
</evidence>
<proteinExistence type="inferred from homology"/>
<evidence type="ECO:0000256" key="4">
    <source>
        <dbReference type="ARBA" id="ARBA00022801"/>
    </source>
</evidence>
<dbReference type="InterPro" id="IPR050226">
    <property type="entry name" value="NagZ_Beta-hexosaminidase"/>
</dbReference>
<feature type="domain" description="Glycoside hydrolase family 3 N-terminal" evidence="6">
    <location>
        <begin position="16"/>
        <end position="290"/>
    </location>
</feature>
<dbReference type="PANTHER" id="PTHR30480:SF13">
    <property type="entry name" value="BETA-HEXOSAMINIDASE"/>
    <property type="match status" value="1"/>
</dbReference>
<dbReference type="SUPFAM" id="SSF51445">
    <property type="entry name" value="(Trans)glycosidases"/>
    <property type="match status" value="1"/>
</dbReference>
<evidence type="ECO:0000313" key="7">
    <source>
        <dbReference type="EMBL" id="VAV96917.1"/>
    </source>
</evidence>
<keyword evidence="5 7" id="KW-0326">Glycosidase</keyword>
<evidence type="ECO:0000259" key="6">
    <source>
        <dbReference type="Pfam" id="PF00933"/>
    </source>
</evidence>
<dbReference type="InterPro" id="IPR036962">
    <property type="entry name" value="Glyco_hydro_3_N_sf"/>
</dbReference>
<comment type="similarity">
    <text evidence="2">Belongs to the glycosyl hydrolase 3 family.</text>
</comment>
<dbReference type="EC" id="3.2.1.52" evidence="3"/>
<sequence>MARPVILDCEGQTLTTEEKAVFKELDPFGFILFARNCHSPDQLKKLTDQMKEAVGREDVPILIDQEGGRVCRLNPDFWRKPPSGKALLDLYLKDAEIGIAAVKINARLMAADLREMGITVDCYPLLDLEFSGADKVIGDRAFGGDVHVVSLLGEAACDGLLSGGILPVIKHIPGHGRASVDSHKALPVVNTPLEELLETDFVPFKALKDMPLAMTAHIIYSDIDPHNPATLSEKVIRQTIRELIGFKGVLISDDVSMKALKNKTANSAKQALVAGCDLVLHCNAPLGERRTVLEALYDFNYVNESWVADIFRQRADVPGIDKAELTNWLDNALTS</sequence>
<dbReference type="InterPro" id="IPR017853">
    <property type="entry name" value="GH"/>
</dbReference>
<dbReference type="GO" id="GO:0005975">
    <property type="term" value="P:carbohydrate metabolic process"/>
    <property type="evidence" value="ECO:0007669"/>
    <property type="project" value="InterPro"/>
</dbReference>
<dbReference type="AlphaFoldDB" id="A0A3B0RX39"/>
<evidence type="ECO:0000256" key="5">
    <source>
        <dbReference type="ARBA" id="ARBA00023295"/>
    </source>
</evidence>
<keyword evidence="4 7" id="KW-0378">Hydrolase</keyword>
<evidence type="ECO:0000256" key="2">
    <source>
        <dbReference type="ARBA" id="ARBA00005336"/>
    </source>
</evidence>
<reference evidence="7" key="1">
    <citation type="submission" date="2018-06" db="EMBL/GenBank/DDBJ databases">
        <authorList>
            <person name="Zhirakovskaya E."/>
        </authorList>
    </citation>
    <scope>NUCLEOTIDE SEQUENCE</scope>
</reference>
<dbReference type="InterPro" id="IPR001764">
    <property type="entry name" value="Glyco_hydro_3_N"/>
</dbReference>
<organism evidence="7">
    <name type="scientific">hydrothermal vent metagenome</name>
    <dbReference type="NCBI Taxonomy" id="652676"/>
    <lineage>
        <taxon>unclassified sequences</taxon>
        <taxon>metagenomes</taxon>
        <taxon>ecological metagenomes</taxon>
    </lineage>
</organism>
<dbReference type="GO" id="GO:0004563">
    <property type="term" value="F:beta-N-acetylhexosaminidase activity"/>
    <property type="evidence" value="ECO:0007669"/>
    <property type="project" value="UniProtKB-EC"/>
</dbReference>
<evidence type="ECO:0000256" key="1">
    <source>
        <dbReference type="ARBA" id="ARBA00001231"/>
    </source>
</evidence>
<dbReference type="EMBL" id="UOED01000111">
    <property type="protein sequence ID" value="VAV96917.1"/>
    <property type="molecule type" value="Genomic_DNA"/>
</dbReference>
<dbReference type="Pfam" id="PF00933">
    <property type="entry name" value="Glyco_hydro_3"/>
    <property type="match status" value="1"/>
</dbReference>
<name>A0A3B0RX39_9ZZZZ</name>